<evidence type="ECO:0000313" key="2">
    <source>
        <dbReference type="Proteomes" id="UP000584867"/>
    </source>
</evidence>
<reference evidence="1 2" key="1">
    <citation type="submission" date="2020-08" db="EMBL/GenBank/DDBJ databases">
        <title>Genomic Encyclopedia of Type Strains, Phase IV (KMG-V): Genome sequencing to study the core and pangenomes of soil and plant-associated prokaryotes.</title>
        <authorList>
            <person name="Whitman W."/>
        </authorList>
    </citation>
    <scope>NUCLEOTIDE SEQUENCE [LARGE SCALE GENOMIC DNA]</scope>
    <source>
        <strain evidence="1 2">X5P3</strain>
    </source>
</reference>
<accession>A0A7W8ECZ2</accession>
<gene>
    <name evidence="1" type="ORF">HDF15_004514</name>
</gene>
<comment type="caution">
    <text evidence="1">The sequence shown here is derived from an EMBL/GenBank/DDBJ whole genome shotgun (WGS) entry which is preliminary data.</text>
</comment>
<evidence type="ECO:0000313" key="1">
    <source>
        <dbReference type="EMBL" id="MBB5066140.1"/>
    </source>
</evidence>
<dbReference type="RefSeq" id="WP_184259428.1">
    <property type="nucleotide sequence ID" value="NZ_JACHIO010000024.1"/>
</dbReference>
<name>A0A7W8ECZ2_9BACT</name>
<protein>
    <submittedName>
        <fullName evidence="1">Uncharacterized protein</fullName>
    </submittedName>
</protein>
<dbReference type="AlphaFoldDB" id="A0A7W8ECZ2"/>
<organism evidence="1 2">
    <name type="scientific">Granulicella mallensis</name>
    <dbReference type="NCBI Taxonomy" id="940614"/>
    <lineage>
        <taxon>Bacteria</taxon>
        <taxon>Pseudomonadati</taxon>
        <taxon>Acidobacteriota</taxon>
        <taxon>Terriglobia</taxon>
        <taxon>Terriglobales</taxon>
        <taxon>Acidobacteriaceae</taxon>
        <taxon>Granulicella</taxon>
    </lineage>
</organism>
<sequence length="183" mass="19267">MRTIDPLMLAALQASVVVPAFLASLQFKSGPQFIWSGVGPLVYNSNTYLGVGSLGGVGTISEGTEVQAAGTALTLSGIDPALYSACLTDIQLGAPAQVWFACLNSGQIIGTPYLLFSGQVDKPHITTGANTITVSLALENRLANLQRASARLWTAADQNMEFPTDSAFNFVEILNDISLNWGS</sequence>
<proteinExistence type="predicted"/>
<dbReference type="EMBL" id="JACHIO010000024">
    <property type="protein sequence ID" value="MBB5066140.1"/>
    <property type="molecule type" value="Genomic_DNA"/>
</dbReference>
<dbReference type="Proteomes" id="UP000584867">
    <property type="component" value="Unassembled WGS sequence"/>
</dbReference>